<keyword evidence="3" id="KW-0805">Transcription regulation</keyword>
<feature type="domain" description="HTH cro/C1-type" evidence="7">
    <location>
        <begin position="213"/>
        <end position="235"/>
    </location>
</feature>
<dbReference type="Pfam" id="PF04542">
    <property type="entry name" value="Sigma70_r2"/>
    <property type="match status" value="1"/>
</dbReference>
<dbReference type="InterPro" id="IPR000943">
    <property type="entry name" value="RNA_pol_sigma70"/>
</dbReference>
<dbReference type="InterPro" id="IPR013324">
    <property type="entry name" value="RNA_pol_sigma_r3/r4-like"/>
</dbReference>
<dbReference type="PROSITE" id="PS00716">
    <property type="entry name" value="SIGMA70_2"/>
    <property type="match status" value="1"/>
</dbReference>
<keyword evidence="5" id="KW-0238">DNA-binding</keyword>
<dbReference type="EMBL" id="CP117826">
    <property type="protein sequence ID" value="XCC62956.1"/>
    <property type="molecule type" value="Genomic_DNA"/>
</dbReference>
<dbReference type="PANTHER" id="PTHR30385:SF4">
    <property type="entry name" value="RNA POLYMERASE SIGMA-E FACTOR"/>
    <property type="match status" value="1"/>
</dbReference>
<evidence type="ECO:0000256" key="2">
    <source>
        <dbReference type="ARBA" id="ARBA00022969"/>
    </source>
</evidence>
<dbReference type="GO" id="GO:0016987">
    <property type="term" value="F:sigma factor activity"/>
    <property type="evidence" value="ECO:0007669"/>
    <property type="project" value="UniProtKB-KW"/>
</dbReference>
<dbReference type="PROSITE" id="PS50943">
    <property type="entry name" value="HTH_CROC1"/>
    <property type="match status" value="1"/>
</dbReference>
<organism evidence="8">
    <name type="scientific">Christensenella massiliensis</name>
    <dbReference type="NCBI Taxonomy" id="1805714"/>
    <lineage>
        <taxon>Bacteria</taxon>
        <taxon>Bacillati</taxon>
        <taxon>Bacillota</taxon>
        <taxon>Clostridia</taxon>
        <taxon>Christensenellales</taxon>
        <taxon>Christensenellaceae</taxon>
        <taxon>Christensenella</taxon>
    </lineage>
</organism>
<comment type="similarity">
    <text evidence="1">Belongs to the sigma-70 factor family.</text>
</comment>
<evidence type="ECO:0000259" key="7">
    <source>
        <dbReference type="PROSITE" id="PS50943"/>
    </source>
</evidence>
<evidence type="ECO:0000256" key="1">
    <source>
        <dbReference type="ARBA" id="ARBA00007788"/>
    </source>
</evidence>
<dbReference type="AlphaFoldDB" id="A0AAU8ABQ1"/>
<dbReference type="PRINTS" id="PR00046">
    <property type="entry name" value="SIGMA70FCT"/>
</dbReference>
<dbReference type="RefSeq" id="WP_353423844.1">
    <property type="nucleotide sequence ID" value="NZ_CP117826.1"/>
</dbReference>
<dbReference type="PANTHER" id="PTHR30385">
    <property type="entry name" value="SIGMA FACTOR F FLAGELLAR"/>
    <property type="match status" value="1"/>
</dbReference>
<sequence>MTDYTKIDSDELFRLYTKNHDVEIRNILIERYLYIAEIAAKKFAGRGVDYEDLFQVASLALVKAIERFEPEREIKFSSYATPSLIGEIKNYFRDSSRVMRLPRRDTEQLKKIKLYTQEYMARNGKKPSPKEIADEMGLSVERVLEVLEMQQADNILSLDSALAADSENFSLGNILGQEDASFEHVENHDFINYCMSLLNDTEKKIIEQRYLGNKTQKQVADMLHVSQMQISRMERKILNKLAMVYKK</sequence>
<keyword evidence="4" id="KW-0731">Sigma factor</keyword>
<dbReference type="GO" id="GO:0003677">
    <property type="term" value="F:DNA binding"/>
    <property type="evidence" value="ECO:0007669"/>
    <property type="project" value="UniProtKB-KW"/>
</dbReference>
<protein>
    <submittedName>
        <fullName evidence="8">Sigma-70 family RNA polymerase sigma factor</fullName>
    </submittedName>
</protein>
<name>A0AAU8ABQ1_9FIRM</name>
<dbReference type="InterPro" id="IPR013325">
    <property type="entry name" value="RNA_pol_sigma_r2"/>
</dbReference>
<keyword evidence="2" id="KW-0749">Sporulation</keyword>
<evidence type="ECO:0000256" key="6">
    <source>
        <dbReference type="ARBA" id="ARBA00023163"/>
    </source>
</evidence>
<dbReference type="CDD" id="cd06171">
    <property type="entry name" value="Sigma70_r4"/>
    <property type="match status" value="1"/>
</dbReference>
<dbReference type="InterPro" id="IPR007627">
    <property type="entry name" value="RNA_pol_sigma70_r2"/>
</dbReference>
<dbReference type="Gene3D" id="1.20.120.1810">
    <property type="match status" value="1"/>
</dbReference>
<dbReference type="NCBIfam" id="TIGR02937">
    <property type="entry name" value="sigma70-ECF"/>
    <property type="match status" value="1"/>
</dbReference>
<dbReference type="InterPro" id="IPR014284">
    <property type="entry name" value="RNA_pol_sigma-70_dom"/>
</dbReference>
<dbReference type="InterPro" id="IPR007630">
    <property type="entry name" value="RNA_pol_sigma70_r4"/>
</dbReference>
<dbReference type="GO" id="GO:0030435">
    <property type="term" value="P:sporulation resulting in formation of a cellular spore"/>
    <property type="evidence" value="ECO:0007669"/>
    <property type="project" value="UniProtKB-KW"/>
</dbReference>
<reference evidence="8" key="1">
    <citation type="submission" date="2023-02" db="EMBL/GenBank/DDBJ databases">
        <title>Gut commensal Christensenella minuta modulates host metabolism via a new class of secondary bile acids.</title>
        <authorList>
            <person name="Liu C."/>
        </authorList>
    </citation>
    <scope>NUCLEOTIDE SEQUENCE</scope>
    <source>
        <strain evidence="8">CA70</strain>
    </source>
</reference>
<dbReference type="Pfam" id="PF04545">
    <property type="entry name" value="Sigma70_r4"/>
    <property type="match status" value="1"/>
</dbReference>
<dbReference type="InterPro" id="IPR001387">
    <property type="entry name" value="Cro/C1-type_HTH"/>
</dbReference>
<dbReference type="Gene3D" id="1.20.140.160">
    <property type="match status" value="1"/>
</dbReference>
<dbReference type="SUPFAM" id="SSF88659">
    <property type="entry name" value="Sigma3 and sigma4 domains of RNA polymerase sigma factors"/>
    <property type="match status" value="2"/>
</dbReference>
<evidence type="ECO:0000256" key="4">
    <source>
        <dbReference type="ARBA" id="ARBA00023082"/>
    </source>
</evidence>
<evidence type="ECO:0000256" key="3">
    <source>
        <dbReference type="ARBA" id="ARBA00023015"/>
    </source>
</evidence>
<dbReference type="Pfam" id="PF04539">
    <property type="entry name" value="Sigma70_r3"/>
    <property type="match status" value="1"/>
</dbReference>
<evidence type="ECO:0000256" key="5">
    <source>
        <dbReference type="ARBA" id="ARBA00023125"/>
    </source>
</evidence>
<gene>
    <name evidence="8" type="ORF">PUP29_03285</name>
</gene>
<keyword evidence="6" id="KW-0804">Transcription</keyword>
<proteinExistence type="inferred from homology"/>
<dbReference type="GO" id="GO:0006352">
    <property type="term" value="P:DNA-templated transcription initiation"/>
    <property type="evidence" value="ECO:0007669"/>
    <property type="project" value="InterPro"/>
</dbReference>
<accession>A0AAU8ABQ1</accession>
<evidence type="ECO:0000313" key="8">
    <source>
        <dbReference type="EMBL" id="XCC62956.1"/>
    </source>
</evidence>
<dbReference type="SUPFAM" id="SSF88946">
    <property type="entry name" value="Sigma2 domain of RNA polymerase sigma factors"/>
    <property type="match status" value="1"/>
</dbReference>
<dbReference type="InterPro" id="IPR007624">
    <property type="entry name" value="RNA_pol_sigma70_r3"/>
</dbReference>